<feature type="region of interest" description="Disordered" evidence="1">
    <location>
        <begin position="66"/>
        <end position="131"/>
    </location>
</feature>
<accession>A0A2N8PHK0</accession>
<dbReference type="RefSeq" id="WP_073447500.1">
    <property type="nucleotide sequence ID" value="NZ_LJSN01000002.1"/>
</dbReference>
<sequence>MYKLHKAAVLAAALGSIVAFGAGTAHAGGRGGDEFSQHSACRTHDLNVDVLGEVGILNGLLANALGGEGSPSAQATSMGSRIGCDNSIGGTGGDEGGGHGGEHGGGEGGGHGGDEGGGHGGGEGGGHGGGK</sequence>
<dbReference type="AlphaFoldDB" id="A0A2N8PHK0"/>
<proteinExistence type="predicted"/>
<reference evidence="4" key="1">
    <citation type="submission" date="2015-09" db="EMBL/GenBank/DDBJ databases">
        <authorList>
            <person name="Graham D.E."/>
            <person name="Mahan K.M."/>
            <person name="Klingeman D.M."/>
            <person name="Fida T."/>
            <person name="Giannone R.J."/>
            <person name="Hettich R.L."/>
            <person name="Parry R.J."/>
            <person name="Spain J.C."/>
        </authorList>
    </citation>
    <scope>NUCLEOTIDE SEQUENCE [LARGE SCALE GENOMIC DNA]</scope>
    <source>
        <strain evidence="4">JCM 4701</strain>
    </source>
</reference>
<evidence type="ECO:0000256" key="1">
    <source>
        <dbReference type="SAM" id="MobiDB-lite"/>
    </source>
</evidence>
<gene>
    <name evidence="3" type="ORF">AOB60_06060</name>
</gene>
<evidence type="ECO:0008006" key="5">
    <source>
        <dbReference type="Google" id="ProtNLM"/>
    </source>
</evidence>
<keyword evidence="2" id="KW-0732">Signal</keyword>
<feature type="compositionally biased region" description="Basic and acidic residues" evidence="1">
    <location>
        <begin position="96"/>
        <end position="105"/>
    </location>
</feature>
<feature type="chain" id="PRO_5038960327" description="Glycine-rich protein" evidence="2">
    <location>
        <begin position="22"/>
        <end position="131"/>
    </location>
</feature>
<dbReference type="EMBL" id="LJSN01000002">
    <property type="protein sequence ID" value="PNE40487.1"/>
    <property type="molecule type" value="Genomic_DNA"/>
</dbReference>
<evidence type="ECO:0000256" key="2">
    <source>
        <dbReference type="SAM" id="SignalP"/>
    </source>
</evidence>
<evidence type="ECO:0000313" key="3">
    <source>
        <dbReference type="EMBL" id="PNE40487.1"/>
    </source>
</evidence>
<name>A0A2N8PHK0_STRNR</name>
<keyword evidence="4" id="KW-1185">Reference proteome</keyword>
<protein>
    <recommendedName>
        <fullName evidence="5">Glycine-rich protein</fullName>
    </recommendedName>
</protein>
<dbReference type="Proteomes" id="UP000236047">
    <property type="component" value="Unassembled WGS sequence"/>
</dbReference>
<evidence type="ECO:0000313" key="4">
    <source>
        <dbReference type="Proteomes" id="UP000236047"/>
    </source>
</evidence>
<feature type="compositionally biased region" description="Gly residues" evidence="1">
    <location>
        <begin position="118"/>
        <end position="131"/>
    </location>
</feature>
<organism evidence="3 4">
    <name type="scientific">Streptomyces noursei</name>
    <name type="common">Streptomyces albulus</name>
    <dbReference type="NCBI Taxonomy" id="1971"/>
    <lineage>
        <taxon>Bacteria</taxon>
        <taxon>Bacillati</taxon>
        <taxon>Actinomycetota</taxon>
        <taxon>Actinomycetes</taxon>
        <taxon>Kitasatosporales</taxon>
        <taxon>Streptomycetaceae</taxon>
        <taxon>Streptomyces</taxon>
    </lineage>
</organism>
<feature type="signal peptide" evidence="2">
    <location>
        <begin position="1"/>
        <end position="21"/>
    </location>
</feature>
<comment type="caution">
    <text evidence="3">The sequence shown here is derived from an EMBL/GenBank/DDBJ whole genome shotgun (WGS) entry which is preliminary data.</text>
</comment>